<sequence>MGRNRDPVRKQFRDTKERINQQNDTYHECLHCIGAKEELAKTDKDEAAKIVIAKIHGSVASLRRYLERCEHTPETRMAREAAAALEGTPVPIQAPEGQRQLSLGQVGLVIKRLLEFQARHRLADAFIEDDTTRRLVESLDPRFVEHMPCRRTFGGPILKKRAMEVIEEEADDLMNLQRQSGGRVNFLSDVWMNIAKAHLLAAQLGLFGVFTTLGLSPTGSRHDGLELASQMEKLMEEAEAGGWNIGGVVTDDAAQCGRARRILALRWPRVIFVKCFAHDMNNLMKSVLRINEFRSVSNKAQQIVKFLNASSAKWLPRAHEVMIQTYGRNWRFKALCPTRWNSMQGCFASLLRVKTAMRIFAVKYSASRHHWLL</sequence>
<gene>
    <name evidence="6" type="ORF">PR001_g25251</name>
    <name evidence="7" type="ORF">PR003_g26517</name>
</gene>
<dbReference type="Proteomes" id="UP000434957">
    <property type="component" value="Unassembled WGS sequence"/>
</dbReference>
<keyword evidence="4" id="KW-0862">Zinc</keyword>
<keyword evidence="9" id="KW-1185">Reference proteome</keyword>
<keyword evidence="3" id="KW-0863">Zinc-finger</keyword>
<proteinExistence type="predicted"/>
<dbReference type="PANTHER" id="PTHR46481">
    <property type="entry name" value="ZINC FINGER BED DOMAIN-CONTAINING PROTEIN 4"/>
    <property type="match status" value="1"/>
</dbReference>
<dbReference type="InterPro" id="IPR012337">
    <property type="entry name" value="RNaseH-like_sf"/>
</dbReference>
<dbReference type="GO" id="GO:0005634">
    <property type="term" value="C:nucleus"/>
    <property type="evidence" value="ECO:0007669"/>
    <property type="project" value="UniProtKB-SubCell"/>
</dbReference>
<dbReference type="InterPro" id="IPR052035">
    <property type="entry name" value="ZnF_BED_domain_contain"/>
</dbReference>
<organism evidence="6 8">
    <name type="scientific">Phytophthora rubi</name>
    <dbReference type="NCBI Taxonomy" id="129364"/>
    <lineage>
        <taxon>Eukaryota</taxon>
        <taxon>Sar</taxon>
        <taxon>Stramenopiles</taxon>
        <taxon>Oomycota</taxon>
        <taxon>Peronosporomycetes</taxon>
        <taxon>Peronosporales</taxon>
        <taxon>Peronosporaceae</taxon>
        <taxon>Phytophthora</taxon>
    </lineage>
</organism>
<name>A0A6A3I5L4_9STRA</name>
<dbReference type="EMBL" id="QXFT01003451">
    <property type="protein sequence ID" value="KAE9285672.1"/>
    <property type="molecule type" value="Genomic_DNA"/>
</dbReference>
<evidence type="ECO:0000256" key="4">
    <source>
        <dbReference type="ARBA" id="ARBA00022833"/>
    </source>
</evidence>
<keyword evidence="2" id="KW-0479">Metal-binding</keyword>
<reference evidence="6 8" key="1">
    <citation type="submission" date="2018-09" db="EMBL/GenBank/DDBJ databases">
        <title>Genomic investigation of the strawberry pathogen Phytophthora fragariae indicates pathogenicity is determined by transcriptional variation in three key races.</title>
        <authorList>
            <person name="Adams T.M."/>
            <person name="Armitage A.D."/>
            <person name="Sobczyk M.K."/>
            <person name="Bates H.J."/>
            <person name="Dunwell J.M."/>
            <person name="Nellist C.F."/>
            <person name="Harrison R.J."/>
        </authorList>
    </citation>
    <scope>NUCLEOTIDE SEQUENCE [LARGE SCALE GENOMIC DNA]</scope>
    <source>
        <strain evidence="6 8">SCRP249</strain>
        <strain evidence="7 9">SCRP333</strain>
    </source>
</reference>
<evidence type="ECO:0000313" key="8">
    <source>
        <dbReference type="Proteomes" id="UP000429607"/>
    </source>
</evidence>
<dbReference type="AlphaFoldDB" id="A0A6A3I5L4"/>
<comment type="caution">
    <text evidence="6">The sequence shown here is derived from an EMBL/GenBank/DDBJ whole genome shotgun (WGS) entry which is preliminary data.</text>
</comment>
<protein>
    <submittedName>
        <fullName evidence="6">Uncharacterized protein</fullName>
    </submittedName>
</protein>
<dbReference type="PANTHER" id="PTHR46481:SF10">
    <property type="entry name" value="ZINC FINGER BED DOMAIN-CONTAINING PROTEIN 39"/>
    <property type="match status" value="1"/>
</dbReference>
<evidence type="ECO:0000313" key="6">
    <source>
        <dbReference type="EMBL" id="KAE8977007.1"/>
    </source>
</evidence>
<evidence type="ECO:0000256" key="1">
    <source>
        <dbReference type="ARBA" id="ARBA00004123"/>
    </source>
</evidence>
<evidence type="ECO:0000256" key="5">
    <source>
        <dbReference type="ARBA" id="ARBA00023242"/>
    </source>
</evidence>
<comment type="subcellular location">
    <subcellularLocation>
        <location evidence="1">Nucleus</location>
    </subcellularLocation>
</comment>
<keyword evidence="5" id="KW-0539">Nucleus</keyword>
<dbReference type="SUPFAM" id="SSF53098">
    <property type="entry name" value="Ribonuclease H-like"/>
    <property type="match status" value="1"/>
</dbReference>
<evidence type="ECO:0000256" key="3">
    <source>
        <dbReference type="ARBA" id="ARBA00022771"/>
    </source>
</evidence>
<evidence type="ECO:0000256" key="2">
    <source>
        <dbReference type="ARBA" id="ARBA00022723"/>
    </source>
</evidence>
<accession>A0A6A3I5L4</accession>
<evidence type="ECO:0000313" key="9">
    <source>
        <dbReference type="Proteomes" id="UP000434957"/>
    </source>
</evidence>
<dbReference type="Proteomes" id="UP000429607">
    <property type="component" value="Unassembled WGS sequence"/>
</dbReference>
<dbReference type="GO" id="GO:0008270">
    <property type="term" value="F:zinc ion binding"/>
    <property type="evidence" value="ECO:0007669"/>
    <property type="project" value="UniProtKB-KW"/>
</dbReference>
<dbReference type="EMBL" id="QXFV01003410">
    <property type="protein sequence ID" value="KAE8977007.1"/>
    <property type="molecule type" value="Genomic_DNA"/>
</dbReference>
<evidence type="ECO:0000313" key="7">
    <source>
        <dbReference type="EMBL" id="KAE9285672.1"/>
    </source>
</evidence>